<accession>A0AAD4GH69</accession>
<comment type="caution">
    <text evidence="1">The sequence shown here is derived from an EMBL/GenBank/DDBJ whole genome shotgun (WGS) entry which is preliminary data.</text>
</comment>
<keyword evidence="2" id="KW-1185">Reference proteome</keyword>
<evidence type="ECO:0000313" key="2">
    <source>
        <dbReference type="Proteomes" id="UP001194468"/>
    </source>
</evidence>
<dbReference type="Proteomes" id="UP001194468">
    <property type="component" value="Unassembled WGS sequence"/>
</dbReference>
<name>A0AAD4GH69_BOLED</name>
<gene>
    <name evidence="1" type="ORF">L210DRAFT_948380</name>
</gene>
<reference evidence="1" key="2">
    <citation type="journal article" date="2020" name="Nat. Commun.">
        <title>Large-scale genome sequencing of mycorrhizal fungi provides insights into the early evolution of symbiotic traits.</title>
        <authorList>
            <person name="Miyauchi S."/>
            <person name="Kiss E."/>
            <person name="Kuo A."/>
            <person name="Drula E."/>
            <person name="Kohler A."/>
            <person name="Sanchez-Garcia M."/>
            <person name="Morin E."/>
            <person name="Andreopoulos B."/>
            <person name="Barry K.W."/>
            <person name="Bonito G."/>
            <person name="Buee M."/>
            <person name="Carver A."/>
            <person name="Chen C."/>
            <person name="Cichocki N."/>
            <person name="Clum A."/>
            <person name="Culley D."/>
            <person name="Crous P.W."/>
            <person name="Fauchery L."/>
            <person name="Girlanda M."/>
            <person name="Hayes R.D."/>
            <person name="Keri Z."/>
            <person name="LaButti K."/>
            <person name="Lipzen A."/>
            <person name="Lombard V."/>
            <person name="Magnuson J."/>
            <person name="Maillard F."/>
            <person name="Murat C."/>
            <person name="Nolan M."/>
            <person name="Ohm R.A."/>
            <person name="Pangilinan J."/>
            <person name="Pereira M.F."/>
            <person name="Perotto S."/>
            <person name="Peter M."/>
            <person name="Pfister S."/>
            <person name="Riley R."/>
            <person name="Sitrit Y."/>
            <person name="Stielow J.B."/>
            <person name="Szollosi G."/>
            <person name="Zifcakova L."/>
            <person name="Stursova M."/>
            <person name="Spatafora J.W."/>
            <person name="Tedersoo L."/>
            <person name="Vaario L.M."/>
            <person name="Yamada A."/>
            <person name="Yan M."/>
            <person name="Wang P."/>
            <person name="Xu J."/>
            <person name="Bruns T."/>
            <person name="Baldrian P."/>
            <person name="Vilgalys R."/>
            <person name="Dunand C."/>
            <person name="Henrissat B."/>
            <person name="Grigoriev I.V."/>
            <person name="Hibbett D."/>
            <person name="Nagy L.G."/>
            <person name="Martin F.M."/>
        </authorList>
    </citation>
    <scope>NUCLEOTIDE SEQUENCE</scope>
    <source>
        <strain evidence="1">BED1</strain>
    </source>
</reference>
<reference evidence="1" key="1">
    <citation type="submission" date="2019-10" db="EMBL/GenBank/DDBJ databases">
        <authorList>
            <consortium name="DOE Joint Genome Institute"/>
            <person name="Kuo A."/>
            <person name="Miyauchi S."/>
            <person name="Kiss E."/>
            <person name="Drula E."/>
            <person name="Kohler A."/>
            <person name="Sanchez-Garcia M."/>
            <person name="Andreopoulos B."/>
            <person name="Barry K.W."/>
            <person name="Bonito G."/>
            <person name="Buee M."/>
            <person name="Carver A."/>
            <person name="Chen C."/>
            <person name="Cichocki N."/>
            <person name="Clum A."/>
            <person name="Culley D."/>
            <person name="Crous P.W."/>
            <person name="Fauchery L."/>
            <person name="Girlanda M."/>
            <person name="Hayes R."/>
            <person name="Keri Z."/>
            <person name="LaButti K."/>
            <person name="Lipzen A."/>
            <person name="Lombard V."/>
            <person name="Magnuson J."/>
            <person name="Maillard F."/>
            <person name="Morin E."/>
            <person name="Murat C."/>
            <person name="Nolan M."/>
            <person name="Ohm R."/>
            <person name="Pangilinan J."/>
            <person name="Pereira M."/>
            <person name="Perotto S."/>
            <person name="Peter M."/>
            <person name="Riley R."/>
            <person name="Sitrit Y."/>
            <person name="Stielow B."/>
            <person name="Szollosi G."/>
            <person name="Zifcakova L."/>
            <person name="Stursova M."/>
            <person name="Spatafora J.W."/>
            <person name="Tedersoo L."/>
            <person name="Vaario L.-M."/>
            <person name="Yamada A."/>
            <person name="Yan M."/>
            <person name="Wang P."/>
            <person name="Xu J."/>
            <person name="Bruns T."/>
            <person name="Baldrian P."/>
            <person name="Vilgalys R."/>
            <person name="Henrissat B."/>
            <person name="Grigoriev I.V."/>
            <person name="Hibbett D."/>
            <person name="Nagy L.G."/>
            <person name="Martin F.M."/>
        </authorList>
    </citation>
    <scope>NUCLEOTIDE SEQUENCE</scope>
    <source>
        <strain evidence="1">BED1</strain>
    </source>
</reference>
<proteinExistence type="predicted"/>
<dbReference type="EMBL" id="WHUW01000007">
    <property type="protein sequence ID" value="KAF8444002.1"/>
    <property type="molecule type" value="Genomic_DNA"/>
</dbReference>
<dbReference type="AlphaFoldDB" id="A0AAD4GH69"/>
<protein>
    <submittedName>
        <fullName evidence="1">Uncharacterized protein</fullName>
    </submittedName>
</protein>
<organism evidence="1 2">
    <name type="scientific">Boletus edulis BED1</name>
    <dbReference type="NCBI Taxonomy" id="1328754"/>
    <lineage>
        <taxon>Eukaryota</taxon>
        <taxon>Fungi</taxon>
        <taxon>Dikarya</taxon>
        <taxon>Basidiomycota</taxon>
        <taxon>Agaricomycotina</taxon>
        <taxon>Agaricomycetes</taxon>
        <taxon>Agaricomycetidae</taxon>
        <taxon>Boletales</taxon>
        <taxon>Boletineae</taxon>
        <taxon>Boletaceae</taxon>
        <taxon>Boletoideae</taxon>
        <taxon>Boletus</taxon>
    </lineage>
</organism>
<sequence length="83" mass="9160">MKQKRRSPRCFGNCNETLVQSPSHPSASCPDSTLLGNITIMIRVQIIESRIRVLPDAQWYSAFASLALKGSACPRSSTLHILC</sequence>
<evidence type="ECO:0000313" key="1">
    <source>
        <dbReference type="EMBL" id="KAF8444002.1"/>
    </source>
</evidence>